<sequence>MKQVAAHYIASSAFIAMIHIISAFPVAEKWRSPCGNQSQLVLEVISKLQDAVQLTNQTRVNYAEKRIGNPQMIGLLNGSHFDGLKPEIITDSIVSSAIQNVTSWHIKSYNVISSAAVYLEQVIHNETIYHQTHENTFIEELTKMDKTLYSVLCKIQAALSQLGRLVDNVPSRDIMSNQIRSIDNYSYLHSPIVSSMSNIDCFPAGNERWRHPCGSSTLRPPLPPQSEIISDLIVRLREADDIATNLRIKYANERIVVQAIRRRLDQLHLDGFKAEYVPEKNTSLVFKNVTVTYLESYAQLSTAAVFLEQIKNNENVHDHGAFSADIIDIENKLYDVLCHVQMAIVQSDAVIEKYQSRDIMSNQSPITDRRYRYSCDYIIIKDVVLTFKSLLVSYEAMKANM</sequence>
<name>A0A8S3SFY3_MYTED</name>
<protein>
    <submittedName>
        <fullName evidence="1">Uncharacterized protein</fullName>
    </submittedName>
</protein>
<dbReference type="EMBL" id="CAJPWZ010001630">
    <property type="protein sequence ID" value="CAG2219478.1"/>
    <property type="molecule type" value="Genomic_DNA"/>
</dbReference>
<dbReference type="AlphaFoldDB" id="A0A8S3SFY3"/>
<dbReference type="OrthoDB" id="6126621at2759"/>
<proteinExistence type="predicted"/>
<reference evidence="1" key="1">
    <citation type="submission" date="2021-03" db="EMBL/GenBank/DDBJ databases">
        <authorList>
            <person name="Bekaert M."/>
        </authorList>
    </citation>
    <scope>NUCLEOTIDE SEQUENCE</scope>
</reference>
<evidence type="ECO:0000313" key="1">
    <source>
        <dbReference type="EMBL" id="CAG2219478.1"/>
    </source>
</evidence>
<accession>A0A8S3SFY3</accession>
<organism evidence="1 2">
    <name type="scientific">Mytilus edulis</name>
    <name type="common">Blue mussel</name>
    <dbReference type="NCBI Taxonomy" id="6550"/>
    <lineage>
        <taxon>Eukaryota</taxon>
        <taxon>Metazoa</taxon>
        <taxon>Spiralia</taxon>
        <taxon>Lophotrochozoa</taxon>
        <taxon>Mollusca</taxon>
        <taxon>Bivalvia</taxon>
        <taxon>Autobranchia</taxon>
        <taxon>Pteriomorphia</taxon>
        <taxon>Mytilida</taxon>
        <taxon>Mytiloidea</taxon>
        <taxon>Mytilidae</taxon>
        <taxon>Mytilinae</taxon>
        <taxon>Mytilus</taxon>
    </lineage>
</organism>
<gene>
    <name evidence="1" type="ORF">MEDL_33030</name>
</gene>
<dbReference type="Proteomes" id="UP000683360">
    <property type="component" value="Unassembled WGS sequence"/>
</dbReference>
<comment type="caution">
    <text evidence="1">The sequence shown here is derived from an EMBL/GenBank/DDBJ whole genome shotgun (WGS) entry which is preliminary data.</text>
</comment>
<keyword evidence="2" id="KW-1185">Reference proteome</keyword>
<evidence type="ECO:0000313" key="2">
    <source>
        <dbReference type="Proteomes" id="UP000683360"/>
    </source>
</evidence>